<dbReference type="PROSITE" id="PS00973">
    <property type="entry name" value="USP_2"/>
    <property type="match status" value="1"/>
</dbReference>
<dbReference type="InterPro" id="IPR018200">
    <property type="entry name" value="USP_CS"/>
</dbReference>
<organism evidence="3 4">
    <name type="scientific">Penicillium cinerascens</name>
    <dbReference type="NCBI Taxonomy" id="70096"/>
    <lineage>
        <taxon>Eukaryota</taxon>
        <taxon>Fungi</taxon>
        <taxon>Dikarya</taxon>
        <taxon>Ascomycota</taxon>
        <taxon>Pezizomycotina</taxon>
        <taxon>Eurotiomycetes</taxon>
        <taxon>Eurotiomycetidae</taxon>
        <taxon>Eurotiales</taxon>
        <taxon>Aspergillaceae</taxon>
        <taxon>Penicillium</taxon>
    </lineage>
</organism>
<feature type="compositionally biased region" description="Acidic residues" evidence="1">
    <location>
        <begin position="2481"/>
        <end position="2494"/>
    </location>
</feature>
<evidence type="ECO:0000259" key="2">
    <source>
        <dbReference type="PROSITE" id="PS50235"/>
    </source>
</evidence>
<dbReference type="OrthoDB" id="420187at2759"/>
<dbReference type="GO" id="GO:0005634">
    <property type="term" value="C:nucleus"/>
    <property type="evidence" value="ECO:0007669"/>
    <property type="project" value="TreeGrafter"/>
</dbReference>
<feature type="domain" description="USP" evidence="2">
    <location>
        <begin position="1586"/>
        <end position="1913"/>
    </location>
</feature>
<evidence type="ECO:0000313" key="4">
    <source>
        <dbReference type="Proteomes" id="UP001150904"/>
    </source>
</evidence>
<dbReference type="Pfam" id="PF12030">
    <property type="entry name" value="DUF3517"/>
    <property type="match status" value="1"/>
</dbReference>
<accession>A0A9W9NEP5</accession>
<reference evidence="3" key="1">
    <citation type="submission" date="2022-12" db="EMBL/GenBank/DDBJ databases">
        <authorList>
            <person name="Petersen C."/>
        </authorList>
    </citation>
    <scope>NUCLEOTIDE SEQUENCE</scope>
    <source>
        <strain evidence="3">IBT 15544</strain>
    </source>
</reference>
<dbReference type="GO" id="GO:0016579">
    <property type="term" value="P:protein deubiquitination"/>
    <property type="evidence" value="ECO:0007669"/>
    <property type="project" value="InterPro"/>
</dbReference>
<dbReference type="PANTHER" id="PTHR24006:SF827">
    <property type="entry name" value="UBIQUITIN CARBOXYL-TERMINAL HYDROLASE 34"/>
    <property type="match status" value="1"/>
</dbReference>
<sequence>MAEPPPESSHTPPGTPLSDSTRGHSSMEDPDPQGHRKRPRLDSGSRVSESLSIDSAALTPAAPASDMDLTPDSRPSKMTINVKSPTSEMNFETIDPALAQPDAPPPHSDSDPDAHPDNVISISSSPAHSPEIEVADLEDMDQDPTNSSWRPLEEALRDQESPEVIEVDDMLSLVDSFPRVRDRTTPRENLQMIIMMIEKGDSRDATALTAVKLWMDDCVRNLDRLTAPIIARDYEFWNQLPLLMETLFRRQQELLIEDEEKGLTGLEEFFMDYVHITLHMVRQDIMFLRLLAEEPEAQLPDSPTQRWLQFLAWLLTFSNIPFYRTLEAVHDTDAFDFVLRIRAKTFATSVDAPGVVAEYTSLLLETIPKFPSLLNNLVSSLLLANSITDCTLEKMQNEQNEHSETAIDLSVDSLFLKVIYDTVRQLDDKYQQWVTKKSPLVSSDFSEHMLRQIPRVYSSLCQSDPSFMERISKDLQIQLPIDVSIDSKTRTITWGWKFAVLKKLIMEGRMELRVHGVETMQSDLVTIWRQHISNDATGAASPEIQYLVHFIQRNKIVDYLVGVDSHPQLISRSSNIVGFLIVTNTYTNLETDVIWKAVTESQDSRIVSEVLAMLTRTFYMHPTASPALLYVCKKVLELPLEQFDARMLEFCENLLGRMSEKPADHGYYDQPGDHVDAVPLWLCVRLIRESTAADNLSDEQRTQLQNFGSKQLATFIKTGINEADRTEIYERCIQDIAEMNEFTAGSMQALNALVPMLDAQEINKLATDYDLTRLVITDLLHTVNGDHVNLSDAFSQHGLVSRVVILFRLVDMAPETITPELGQALWNDILLSSKLGYDGHKTVWNMMVTALTRCSKPNPFLDRCIHEYLPTLVPKDYSPELLAFTKMSVTYEIRFNPPLAAGENEVVTIPGMDRIWNFILTSPPGSIEDKAIDYAIKTYLDHPVIKISPWSAVEATHIAIADRCIDQLKSSAAALKPSETIAANGESATGPETPDDEIGPEELRFRRSLQFLYRLLHGLRARPQYVSPKGSPPRLPERPLKGDPIDLSWQWFNGSTSSGVKTLRIGGLSNAAELVEMLSRLSGFSKFSAICGGQRLDLLGDPEALVQDINVLHSGLLILRKAPDAQEVSRDSGRHSFTSVDSEVLKHFDEIYAFLALKENVAREVYDFLAVFPPPDRILELVRSEQNNEDFLFPFEKPFVAIYSFHVLLMCLRDEAMETTPNQTFASHSIEILVAFLMADEFASGLSKDTVKFWLASNATECLLAAFVICGTPTDDAALVQNPTKLVKRLLEFIQIAHSTPTLPFSTLNQKLIRFPFAVLIDGSTRDGKFWKAVKQEAHFDRLIQSLLLNESRQSVRIDVAERIKITCGPLKLQKQPLKTNEEPQSPSSAESTCRIDMLATVWDAFLKTIPKAPEYASQSAEFFTVALWVFRSVAEKSPRDVIFSQYLKEWSLVMLEHHTEEFVGRETIDHLIHGFALLLELCLDLADKANVELETFDLAEQILTNYLFPDLSPETENLMTPQVPVLHTLTRQKFYSIVNLLCKHNDVNLAQVMDQLEDIIPRDVSYGHSSSYDRSKMIRAPPGYAGLKNLSNTCYLNSLMTQLFMNIEFRDFMLKLDLVDPQSSQRLLEETQKLFAWMQDIFTRSTDPTDFVEQIKTYDNEAIDVTIQMDVDEFYNLLFDRWEAQIVNPKEKKKFRSFYGGQLVQQIKSKECSHISEREEPFSAIQCDIKGKANLEESLQAYVEGEIMQGDNKYSCTGCGRHVDAVKRACLKDVPDNLIFHLKRFDFDMVSLTRSKINDEFQFPDRIDMAPYKVEHLSDPEGPVEPDTFELVGVLIHTGTAESGHYYSYTRERPCSGTSTSWVEFNDSEVSTFDPATIADQCFGGQSGSGHNMSGHQLNKVWNAYMLFYQRVSTMEKSKEVYKPLQPGYPVRASVPDALANMIACDNEVIIRTYCLLDPLYSFFVQSLLQGLQTVAPDFERKSDLELTAMTVGLDTYEQLVARSKDHACLDGISTEISKLLTRNVYAAFQVLQWFCRKETSMRNLVLRMPNGEIRQKGVMFITAAIRRLEDYLHDPNVHEHERNALQGRFDSTLEHLVGMMEDLWPALQTAPRAWEDYFDIPLRIIDASPSAVGILLDNGFFVRCLEIIWLDQEDRKRLRGKYANYMRLVEKGRRFSYLTMMSLCAVFFKKIDFALPVIRDDEQRAMSDGGMYPLNTTESRLIRPLEEDGGLSVLMKIMQQDNLGNSRACRVIVTAMLQSEPQAGFLGSIVKVLQSGLRLSPADLSIPFLEATLVFCKWCPDEGDAAKMISFVAEGVESINNSASVEHLEFFTRVCAVSNERLGRNEDWFTGLVQNEIPHWAPTLLIDTDRSVRQGTMEILRTLLFSNDNSDITEETQARYLQIGRNLMVGCVQRVEKSFINTRTQQVESRIVDGIIEVIKHCQEAYFDDESEEDKQTIDSANSILAPLEHMTIEVPDDLVSESDLPSPDEWEATSALASDSEMGVAGSP</sequence>
<dbReference type="Gene3D" id="3.90.70.10">
    <property type="entry name" value="Cysteine proteinases"/>
    <property type="match status" value="1"/>
</dbReference>
<feature type="compositionally biased region" description="Polar residues" evidence="1">
    <location>
        <begin position="76"/>
        <end position="90"/>
    </location>
</feature>
<evidence type="ECO:0000256" key="1">
    <source>
        <dbReference type="SAM" id="MobiDB-lite"/>
    </source>
</evidence>
<dbReference type="CDD" id="cd02659">
    <property type="entry name" value="peptidase_C19C"/>
    <property type="match status" value="1"/>
</dbReference>
<evidence type="ECO:0000313" key="3">
    <source>
        <dbReference type="EMBL" id="KAJ5218422.1"/>
    </source>
</evidence>
<dbReference type="GO" id="GO:0005829">
    <property type="term" value="C:cytosol"/>
    <property type="evidence" value="ECO:0007669"/>
    <property type="project" value="TreeGrafter"/>
</dbReference>
<feature type="compositionally biased region" description="Polar residues" evidence="1">
    <location>
        <begin position="8"/>
        <end position="20"/>
    </location>
</feature>
<dbReference type="GeneID" id="83174884"/>
<dbReference type="InterPro" id="IPR028889">
    <property type="entry name" value="USP"/>
</dbReference>
<keyword evidence="4" id="KW-1185">Reference proteome</keyword>
<dbReference type="Pfam" id="PF00443">
    <property type="entry name" value="UCH"/>
    <property type="match status" value="1"/>
</dbReference>
<name>A0A9W9NEP5_9EURO</name>
<dbReference type="FunFam" id="3.90.70.10:FF:000136">
    <property type="entry name" value="Ubiquitin C-terminal hydrolase, putative"/>
    <property type="match status" value="1"/>
</dbReference>
<dbReference type="InterPro" id="IPR038765">
    <property type="entry name" value="Papain-like_cys_pep_sf"/>
</dbReference>
<protein>
    <recommendedName>
        <fullName evidence="2">USP domain-containing protein</fullName>
    </recommendedName>
</protein>
<dbReference type="InterPro" id="IPR050164">
    <property type="entry name" value="Peptidase_C19"/>
</dbReference>
<feature type="region of interest" description="Disordered" evidence="1">
    <location>
        <begin position="980"/>
        <end position="999"/>
    </location>
</feature>
<dbReference type="EMBL" id="JAPQKR010000004">
    <property type="protein sequence ID" value="KAJ5218422.1"/>
    <property type="molecule type" value="Genomic_DNA"/>
</dbReference>
<feature type="region of interest" description="Disordered" evidence="1">
    <location>
        <begin position="1"/>
        <end position="125"/>
    </location>
</feature>
<dbReference type="GO" id="GO:0004843">
    <property type="term" value="F:cysteine-type deubiquitinase activity"/>
    <property type="evidence" value="ECO:0007669"/>
    <property type="project" value="InterPro"/>
</dbReference>
<feature type="region of interest" description="Disordered" evidence="1">
    <location>
        <begin position="2481"/>
        <end position="2511"/>
    </location>
</feature>
<dbReference type="InterPro" id="IPR021905">
    <property type="entry name" value="DUF3517"/>
</dbReference>
<feature type="compositionally biased region" description="Basic and acidic residues" evidence="1">
    <location>
        <begin position="151"/>
        <end position="160"/>
    </location>
</feature>
<gene>
    <name evidence="3" type="ORF">N7498_000521</name>
</gene>
<dbReference type="RefSeq" id="XP_058312995.1">
    <property type="nucleotide sequence ID" value="XM_058447584.1"/>
</dbReference>
<dbReference type="SUPFAM" id="SSF54001">
    <property type="entry name" value="Cysteine proteinases"/>
    <property type="match status" value="1"/>
</dbReference>
<proteinExistence type="predicted"/>
<dbReference type="PANTHER" id="PTHR24006">
    <property type="entry name" value="UBIQUITIN CARBOXYL-TERMINAL HYDROLASE"/>
    <property type="match status" value="1"/>
</dbReference>
<dbReference type="PROSITE" id="PS50235">
    <property type="entry name" value="USP_3"/>
    <property type="match status" value="1"/>
</dbReference>
<comment type="caution">
    <text evidence="3">The sequence shown here is derived from an EMBL/GenBank/DDBJ whole genome shotgun (WGS) entry which is preliminary data.</text>
</comment>
<reference evidence="3" key="2">
    <citation type="journal article" date="2023" name="IMA Fungus">
        <title>Comparative genomic study of the Penicillium genus elucidates a diverse pangenome and 15 lateral gene transfer events.</title>
        <authorList>
            <person name="Petersen C."/>
            <person name="Sorensen T."/>
            <person name="Nielsen M.R."/>
            <person name="Sondergaard T.E."/>
            <person name="Sorensen J.L."/>
            <person name="Fitzpatrick D.A."/>
            <person name="Frisvad J.C."/>
            <person name="Nielsen K.L."/>
        </authorList>
    </citation>
    <scope>NUCLEOTIDE SEQUENCE</scope>
    <source>
        <strain evidence="3">IBT 15544</strain>
    </source>
</reference>
<dbReference type="Proteomes" id="UP001150904">
    <property type="component" value="Unassembled WGS sequence"/>
</dbReference>
<dbReference type="InterPro" id="IPR001394">
    <property type="entry name" value="Peptidase_C19_UCH"/>
</dbReference>
<feature type="region of interest" description="Disordered" evidence="1">
    <location>
        <begin position="139"/>
        <end position="160"/>
    </location>
</feature>